<proteinExistence type="predicted"/>
<dbReference type="AlphaFoldDB" id="A0AAW4PF62"/>
<dbReference type="RefSeq" id="WP_220580905.1">
    <property type="nucleotide sequence ID" value="NZ_RKLT01000006.1"/>
</dbReference>
<name>A0AAW4PF62_9EURY</name>
<keyword evidence="2" id="KW-1185">Reference proteome</keyword>
<organism evidence="1 2">
    <name type="scientific">Haloarcula nitratireducens</name>
    <dbReference type="NCBI Taxonomy" id="2487749"/>
    <lineage>
        <taxon>Archaea</taxon>
        <taxon>Methanobacteriati</taxon>
        <taxon>Methanobacteriota</taxon>
        <taxon>Stenosarchaea group</taxon>
        <taxon>Halobacteria</taxon>
        <taxon>Halobacteriales</taxon>
        <taxon>Haloarculaceae</taxon>
        <taxon>Haloarcula</taxon>
    </lineage>
</organism>
<dbReference type="Proteomes" id="UP001430455">
    <property type="component" value="Unassembled WGS sequence"/>
</dbReference>
<comment type="caution">
    <text evidence="1">The sequence shown here is derived from an EMBL/GenBank/DDBJ whole genome shotgun (WGS) entry which is preliminary data.</text>
</comment>
<protein>
    <recommendedName>
        <fullName evidence="3">Small CPxCG-related zinc finger protein</fullName>
    </recommendedName>
</protein>
<evidence type="ECO:0000313" key="2">
    <source>
        <dbReference type="Proteomes" id="UP001430455"/>
    </source>
</evidence>
<reference evidence="1 2" key="1">
    <citation type="submission" date="2021-06" db="EMBL/GenBank/DDBJ databases">
        <title>Halomicroarcula sp. a new haloarchaeum isolated from saline soil.</title>
        <authorList>
            <person name="Duran-Viseras A."/>
            <person name="Sanchez-Porro C."/>
            <person name="Ventosa A."/>
        </authorList>
    </citation>
    <scope>NUCLEOTIDE SEQUENCE [LARGE SCALE GENOMIC DNA]</scope>
    <source>
        <strain evidence="1 2">F27</strain>
    </source>
</reference>
<gene>
    <name evidence="1" type="ORF">EGH23_15545</name>
</gene>
<evidence type="ECO:0000313" key="1">
    <source>
        <dbReference type="EMBL" id="MBX0296293.1"/>
    </source>
</evidence>
<dbReference type="EMBL" id="RKLT01000006">
    <property type="protein sequence ID" value="MBX0296293.1"/>
    <property type="molecule type" value="Genomic_DNA"/>
</dbReference>
<sequence length="54" mass="5901">MSGTTHQCLCGATLRFRQDLTRERTGTTPTWTCADCGTRVPGVVAEKLSHQHPS</sequence>
<accession>A0AAW4PF62</accession>
<evidence type="ECO:0008006" key="3">
    <source>
        <dbReference type="Google" id="ProtNLM"/>
    </source>
</evidence>